<proteinExistence type="predicted"/>
<gene>
    <name evidence="2" type="ORF">B0I36DRAFT_322285</name>
</gene>
<name>A0A9P8Y667_9PEZI</name>
<dbReference type="Proteomes" id="UP000756346">
    <property type="component" value="Unassembled WGS sequence"/>
</dbReference>
<keyword evidence="3" id="KW-1185">Reference proteome</keyword>
<reference evidence="2" key="1">
    <citation type="journal article" date="2021" name="Nat. Commun.">
        <title>Genetic determinants of endophytism in the Arabidopsis root mycobiome.</title>
        <authorList>
            <person name="Mesny F."/>
            <person name="Miyauchi S."/>
            <person name="Thiergart T."/>
            <person name="Pickel B."/>
            <person name="Atanasova L."/>
            <person name="Karlsson M."/>
            <person name="Huettel B."/>
            <person name="Barry K.W."/>
            <person name="Haridas S."/>
            <person name="Chen C."/>
            <person name="Bauer D."/>
            <person name="Andreopoulos W."/>
            <person name="Pangilinan J."/>
            <person name="LaButti K."/>
            <person name="Riley R."/>
            <person name="Lipzen A."/>
            <person name="Clum A."/>
            <person name="Drula E."/>
            <person name="Henrissat B."/>
            <person name="Kohler A."/>
            <person name="Grigoriev I.V."/>
            <person name="Martin F.M."/>
            <person name="Hacquard S."/>
        </authorList>
    </citation>
    <scope>NUCLEOTIDE SEQUENCE</scope>
    <source>
        <strain evidence="2">MPI-CAGE-CH-0230</strain>
    </source>
</reference>
<sequence>MHACTQVPRTTRMQESQRKGCQYLDPGTKGRGSGEGGGNEQWDSYCSGSPSLRRSCVSPSSPCHADLFARFASDLGLERDSHTRSHTRSDSERAKERQRGLCEKLPAPWVPLPSQIIPCSDTHASVEGDNKEVAWFTSTPDGGAFLRLTAPQATAPSLLVSNPFDRNVQSRVVWRVTLHVSRAATYSSFWQGRGHICQVS</sequence>
<accession>A0A9P8Y667</accession>
<feature type="region of interest" description="Disordered" evidence="1">
    <location>
        <begin position="1"/>
        <end position="42"/>
    </location>
</feature>
<dbReference type="AlphaFoldDB" id="A0A9P8Y667"/>
<evidence type="ECO:0000313" key="3">
    <source>
        <dbReference type="Proteomes" id="UP000756346"/>
    </source>
</evidence>
<evidence type="ECO:0000256" key="1">
    <source>
        <dbReference type="SAM" id="MobiDB-lite"/>
    </source>
</evidence>
<evidence type="ECO:0000313" key="2">
    <source>
        <dbReference type="EMBL" id="KAH7030702.1"/>
    </source>
</evidence>
<comment type="caution">
    <text evidence="2">The sequence shown here is derived from an EMBL/GenBank/DDBJ whole genome shotgun (WGS) entry which is preliminary data.</text>
</comment>
<protein>
    <submittedName>
        <fullName evidence="2">Uncharacterized protein</fullName>
    </submittedName>
</protein>
<organism evidence="2 3">
    <name type="scientific">Microdochium trichocladiopsis</name>
    <dbReference type="NCBI Taxonomy" id="1682393"/>
    <lineage>
        <taxon>Eukaryota</taxon>
        <taxon>Fungi</taxon>
        <taxon>Dikarya</taxon>
        <taxon>Ascomycota</taxon>
        <taxon>Pezizomycotina</taxon>
        <taxon>Sordariomycetes</taxon>
        <taxon>Xylariomycetidae</taxon>
        <taxon>Xylariales</taxon>
        <taxon>Microdochiaceae</taxon>
        <taxon>Microdochium</taxon>
    </lineage>
</organism>
<dbReference type="GeneID" id="70183375"/>
<dbReference type="RefSeq" id="XP_046012382.1">
    <property type="nucleotide sequence ID" value="XM_046153829.1"/>
</dbReference>
<feature type="compositionally biased region" description="Gly residues" evidence="1">
    <location>
        <begin position="29"/>
        <end position="39"/>
    </location>
</feature>
<dbReference type="EMBL" id="JAGTJQ010000005">
    <property type="protein sequence ID" value="KAH7030702.1"/>
    <property type="molecule type" value="Genomic_DNA"/>
</dbReference>